<dbReference type="Gene3D" id="3.60.21.10">
    <property type="match status" value="1"/>
</dbReference>
<evidence type="ECO:0000313" key="4">
    <source>
        <dbReference type="Proteomes" id="UP000199695"/>
    </source>
</evidence>
<dbReference type="SUPFAM" id="SSF56300">
    <property type="entry name" value="Metallo-dependent phosphatases"/>
    <property type="match status" value="1"/>
</dbReference>
<evidence type="ECO:0000259" key="2">
    <source>
        <dbReference type="SMART" id="SM00854"/>
    </source>
</evidence>
<organism evidence="3 4">
    <name type="scientific">Lihuaxuella thermophila</name>
    <dbReference type="NCBI Taxonomy" id="1173111"/>
    <lineage>
        <taxon>Bacteria</taxon>
        <taxon>Bacillati</taxon>
        <taxon>Bacillota</taxon>
        <taxon>Bacilli</taxon>
        <taxon>Bacillales</taxon>
        <taxon>Thermoactinomycetaceae</taxon>
        <taxon>Lihuaxuella</taxon>
    </lineage>
</organism>
<dbReference type="InterPro" id="IPR029052">
    <property type="entry name" value="Metallo-depent_PP-like"/>
</dbReference>
<dbReference type="AlphaFoldDB" id="A0A1H8GFT7"/>
<feature type="domain" description="Capsule synthesis protein CapA" evidence="2">
    <location>
        <begin position="51"/>
        <end position="296"/>
    </location>
</feature>
<evidence type="ECO:0000256" key="1">
    <source>
        <dbReference type="ARBA" id="ARBA00005662"/>
    </source>
</evidence>
<sequence length="394" mass="44467">MIYFAVFLILLLFLLPSGDLHKDPFPSRPHPSLKKPLSRNSISSRKPKTVRIAAFGDIMMHMPQIRAGMQPDGSYDFRPFFKEIKPYLRTADLAIGNLETTLAGKSKPYSGYPRFNSPDELLDALSDAGVDIVSTANNHALDTGEKGVIRTYQRIKQKGIQATGTSPSPKIRQAAYLKKNGIILAFLAYTQSTNGLPVPKDKPYLINLIDREQIAKDIKRARQQGADFVCVSLHFGIEYQRRPDAFQIQTARQVLANGADIVLGSHPHVLQPIEKIRMNGKEKWIVYSLGNFISNQAGPFTDEGVILYFDVAKDPVRQQTVLKNVSFLPTYVHKYRQNGKRQYVILPVENRQPKQLPSYPGISMVKWRTVWDHVQKQMKRNGSLPACLLKCHGK</sequence>
<comment type="similarity">
    <text evidence="1">Belongs to the CapA family.</text>
</comment>
<reference evidence="3 4" key="1">
    <citation type="submission" date="2016-10" db="EMBL/GenBank/DDBJ databases">
        <authorList>
            <person name="de Groot N.N."/>
        </authorList>
    </citation>
    <scope>NUCLEOTIDE SEQUENCE [LARGE SCALE GENOMIC DNA]</scope>
    <source>
        <strain evidence="3 4">DSM 46701</strain>
    </source>
</reference>
<dbReference type="CDD" id="cd07381">
    <property type="entry name" value="MPP_CapA"/>
    <property type="match status" value="1"/>
</dbReference>
<dbReference type="InterPro" id="IPR052169">
    <property type="entry name" value="CW_Biosynth-Accessory"/>
</dbReference>
<protein>
    <submittedName>
        <fullName evidence="3">Poly-gamma-glutamate synthesis protein (Capsule biosynthesis protein)</fullName>
    </submittedName>
</protein>
<dbReference type="Proteomes" id="UP000199695">
    <property type="component" value="Unassembled WGS sequence"/>
</dbReference>
<dbReference type="PANTHER" id="PTHR33393:SF12">
    <property type="entry name" value="CAPSULE BIOSYNTHESIS PROTEIN CAPA"/>
    <property type="match status" value="1"/>
</dbReference>
<dbReference type="OrthoDB" id="9810906at2"/>
<dbReference type="STRING" id="1173111.SAMN05444955_11134"/>
<name>A0A1H8GFT7_9BACL</name>
<dbReference type="InterPro" id="IPR019079">
    <property type="entry name" value="Capsule_synth_CapA"/>
</dbReference>
<proteinExistence type="inferred from homology"/>
<dbReference type="EMBL" id="FOCQ01000011">
    <property type="protein sequence ID" value="SEN42655.1"/>
    <property type="molecule type" value="Genomic_DNA"/>
</dbReference>
<gene>
    <name evidence="3" type="ORF">SAMN05444955_11134</name>
</gene>
<dbReference type="SMART" id="SM00854">
    <property type="entry name" value="PGA_cap"/>
    <property type="match status" value="1"/>
</dbReference>
<accession>A0A1H8GFT7</accession>
<dbReference type="Pfam" id="PF09587">
    <property type="entry name" value="PGA_cap"/>
    <property type="match status" value="1"/>
</dbReference>
<dbReference type="PANTHER" id="PTHR33393">
    <property type="entry name" value="POLYGLUTAMINE SYNTHESIS ACCESSORY PROTEIN RV0574C-RELATED"/>
    <property type="match status" value="1"/>
</dbReference>
<keyword evidence="4" id="KW-1185">Reference proteome</keyword>
<evidence type="ECO:0000313" key="3">
    <source>
        <dbReference type="EMBL" id="SEN42655.1"/>
    </source>
</evidence>